<dbReference type="Proteomes" id="UP000002363">
    <property type="component" value="Chromosome"/>
</dbReference>
<dbReference type="EMBL" id="CP001918">
    <property type="protein sequence ID" value="ADF60640.1"/>
    <property type="molecule type" value="Genomic_DNA"/>
</dbReference>
<dbReference type="KEGG" id="enc:ECL_01079"/>
<proteinExistence type="predicted"/>
<accession>A0A0H3CG73</accession>
<evidence type="ECO:0000313" key="2">
    <source>
        <dbReference type="Proteomes" id="UP000002363"/>
    </source>
</evidence>
<name>A0A0H3CG73_ENTCC</name>
<reference evidence="1 2" key="1">
    <citation type="journal article" date="2010" name="J. Bacteriol.">
        <title>Complete genome sequence of Enterobacter cloacae subsp. cloacae type strain ATCC 13047.</title>
        <authorList>
            <person name="Ren Y."/>
            <person name="Ren Y."/>
            <person name="Zhou Z."/>
            <person name="Guo X."/>
            <person name="Li Y."/>
            <person name="Feng L."/>
            <person name="Wang L."/>
        </authorList>
    </citation>
    <scope>NUCLEOTIDE SEQUENCE [LARGE SCALE GENOMIC DNA]</scope>
    <source>
        <strain evidence="2">ATCC 13047 / DSM 30054 / NBRC 13535 / NCTC 10005 / WDCM 00083 / NCDC 279-56</strain>
    </source>
</reference>
<keyword evidence="2" id="KW-1185">Reference proteome</keyword>
<dbReference type="EnsemblBacteria" id="ADF60640">
    <property type="protein sequence ID" value="ADF60640"/>
    <property type="gene ID" value="ECL_01079"/>
</dbReference>
<gene>
    <name evidence="1" type="ordered locus">ECL_01079</name>
</gene>
<dbReference type="AlphaFoldDB" id="A0A0H3CG73"/>
<evidence type="ECO:0000313" key="1">
    <source>
        <dbReference type="EMBL" id="ADF60640.1"/>
    </source>
</evidence>
<organism evidence="1 2">
    <name type="scientific">Enterobacter cloacae subsp. cloacae (strain ATCC 13047 / DSM 30054 / NBRC 13535 / NCTC 10005 / WDCM 00083 / NCDC 279-56)</name>
    <dbReference type="NCBI Taxonomy" id="716541"/>
    <lineage>
        <taxon>Bacteria</taxon>
        <taxon>Pseudomonadati</taxon>
        <taxon>Pseudomonadota</taxon>
        <taxon>Gammaproteobacteria</taxon>
        <taxon>Enterobacterales</taxon>
        <taxon>Enterobacteriaceae</taxon>
        <taxon>Enterobacter</taxon>
        <taxon>Enterobacter cloacae complex</taxon>
    </lineage>
</organism>
<dbReference type="HOGENOM" id="CLU_3199311_0_0_6"/>
<sequence>MALPETALTSRKVILLINQPDSRIELRKIFSVGLLNANLLFEDSW</sequence>
<protein>
    <submittedName>
        <fullName evidence="1">Uncharacterized protein</fullName>
    </submittedName>
</protein>